<evidence type="ECO:0000259" key="3">
    <source>
        <dbReference type="PROSITE" id="PS51635"/>
    </source>
</evidence>
<reference evidence="4 5" key="1">
    <citation type="submission" date="2020-05" db="EMBL/GenBank/DDBJ databases">
        <title>Ceratocystis lukuohia genome.</title>
        <authorList>
            <person name="Harrington T.C."/>
            <person name="Kim K."/>
            <person name="Mayers C.G."/>
        </authorList>
    </citation>
    <scope>NUCLEOTIDE SEQUENCE [LARGE SCALE GENOMIC DNA]</scope>
    <source>
        <strain evidence="4 5">C4212</strain>
    </source>
</reference>
<dbReference type="SMART" id="SM00028">
    <property type="entry name" value="TPR"/>
    <property type="match status" value="6"/>
</dbReference>
<feature type="short sequence motif" description="GXSXG" evidence="2">
    <location>
        <begin position="54"/>
        <end position="58"/>
    </location>
</feature>
<protein>
    <submittedName>
        <fullName evidence="4">Acyl transferase/acyl hydrolase/lysophospholipase</fullName>
    </submittedName>
</protein>
<dbReference type="Gene3D" id="3.40.1090.10">
    <property type="entry name" value="Cytosolic phospholipase A2 catalytic domain"/>
    <property type="match status" value="1"/>
</dbReference>
<dbReference type="GO" id="GO:0016740">
    <property type="term" value="F:transferase activity"/>
    <property type="evidence" value="ECO:0007669"/>
    <property type="project" value="UniProtKB-KW"/>
</dbReference>
<dbReference type="PANTHER" id="PTHR46082">
    <property type="entry name" value="ATP/GTP-BINDING PROTEIN-RELATED"/>
    <property type="match status" value="1"/>
</dbReference>
<comment type="caution">
    <text evidence="2">Lacks conserved residue(s) required for the propagation of feature annotation.</text>
</comment>
<evidence type="ECO:0000313" key="5">
    <source>
        <dbReference type="Proteomes" id="UP001610728"/>
    </source>
</evidence>
<keyword evidence="2" id="KW-0442">Lipid degradation</keyword>
<organism evidence="4 5">
    <name type="scientific">Ceratocystis lukuohia</name>
    <dbReference type="NCBI Taxonomy" id="2019550"/>
    <lineage>
        <taxon>Eukaryota</taxon>
        <taxon>Fungi</taxon>
        <taxon>Dikarya</taxon>
        <taxon>Ascomycota</taxon>
        <taxon>Pezizomycotina</taxon>
        <taxon>Sordariomycetes</taxon>
        <taxon>Hypocreomycetidae</taxon>
        <taxon>Microascales</taxon>
        <taxon>Ceratocystidaceae</taxon>
        <taxon>Ceratocystis</taxon>
    </lineage>
</organism>
<dbReference type="RefSeq" id="XP_070858598.1">
    <property type="nucleotide sequence ID" value="XM_071003131.1"/>
</dbReference>
<evidence type="ECO:0000256" key="2">
    <source>
        <dbReference type="PROSITE-ProRule" id="PRU01161"/>
    </source>
</evidence>
<keyword evidence="1 2" id="KW-0443">Lipid metabolism</keyword>
<gene>
    <name evidence="4" type="ORF">HOO65_050539</name>
</gene>
<dbReference type="SUPFAM" id="SSF48452">
    <property type="entry name" value="TPR-like"/>
    <property type="match status" value="3"/>
</dbReference>
<feature type="active site" description="Nucleophile" evidence="2">
    <location>
        <position position="56"/>
    </location>
</feature>
<keyword evidence="4" id="KW-0808">Transferase</keyword>
<dbReference type="Gene3D" id="3.40.50.300">
    <property type="entry name" value="P-loop containing nucleotide triphosphate hydrolases"/>
    <property type="match status" value="1"/>
</dbReference>
<dbReference type="Pfam" id="PF01734">
    <property type="entry name" value="Patatin"/>
    <property type="match status" value="1"/>
</dbReference>
<dbReference type="InterPro" id="IPR011990">
    <property type="entry name" value="TPR-like_helical_dom_sf"/>
</dbReference>
<dbReference type="InterPro" id="IPR019734">
    <property type="entry name" value="TPR_rpt"/>
</dbReference>
<dbReference type="Gene3D" id="1.25.40.10">
    <property type="entry name" value="Tetratricopeptide repeat domain"/>
    <property type="match status" value="2"/>
</dbReference>
<accession>A0ABR4MGJ4</accession>
<dbReference type="Pfam" id="PF00931">
    <property type="entry name" value="NB-ARC"/>
    <property type="match status" value="1"/>
</dbReference>
<dbReference type="GO" id="GO:0016787">
    <property type="term" value="F:hydrolase activity"/>
    <property type="evidence" value="ECO:0007669"/>
    <property type="project" value="UniProtKB-KW"/>
</dbReference>
<dbReference type="InterPro" id="IPR002641">
    <property type="entry name" value="PNPLA_dom"/>
</dbReference>
<sequence>MPPARPFTVLSLDGGGIRGLSSLLILERIMERIQQSEGLDTTPRPCERFDLIGGTSTGGIIAIMLGRLEMTVDQCIQTYKNLAKTAFSQPERVVPPESSSSAFSAENLTSAIKHAIRENCLSPMCVERREMGAPTAHSCEHEDPPFYAESCTKTVVLAMTKDNIETLPTLFKTYDARNALSGCKLWEVARATSAAATLFESIKLGRDEIEFIDAGFGHNNPCESLIAEAKRHCQGRQMLILSIGTGLGDVVEIGETEQSILEAVNKMATSSKATALRLKERYRGTEQYYRFNVENGLKDVTLSDWEKASKVSAHTNNYLREHEEDIQNFISATMMSSTPQSPAQKTGLTSDPGPSIKLAELEGHVPVQYIPFGQNHRFVGREEVLSRLQEKLFAETGFQRMALVGLGGMGKTQIALKLAYWVKEAKPDYSIFWLTGASISGFNNACNDLVEYSDIKKRVDKFGIKVSDDKDAKILFKHYLQSIKAGKWFLILDNADDIDVFRPSVANGIGHFLPQSAMGRVLITTRHSAVAWSAIQDSTNIVDLQEMSHDDSAILLKRGVKNPEEIHDGHLMRELLEDLCHLPLAIAQAADYIYENSISPGDYLKLLRSAKEDKIKLLARRHIDPTHHHSSQGSIFNTWIVTFQKIRKASNHAATLLEFISHIDAKAIPRSIFPVFSTEQEMTSAIGTLQAYGFLRKQQTPDLFDMHSLVHLTTTLWFENQGNQGKRRLYVLKHIHSVFPSHEWENRHIWRQHLPHALRVFKREQAISTSRSNLALPVWRQHLPQALRVFGKEREIERLICSLGPRLGLCLSTDGNYQEPVTLHEHVVAVRKRFLAADHPHLLTSQHSLANAYADDSQVEKAITLYEHVVATRKKTLAADHPDLLSSQHNLARAYLDDRQVEKAITLYEHVVATRKKTLAADHPNLLSSQNNLANAYVDDRQVEKAITLLEHVVAMTKKALAADHPDLLSSQHTLARAYLDDRQVERAIKLLERVVAKEEKALAVDHPSLLTSQNNLANAYVDDSQVEKAITLYEHVVATRKKTLSADHPDLLSSQHNLANAYLDDRQVEKAITLLEHVVATRKKTLSADHPSLLSSQHLLERAYCNNNPA</sequence>
<dbReference type="Pfam" id="PF13424">
    <property type="entry name" value="TPR_12"/>
    <property type="match status" value="3"/>
</dbReference>
<dbReference type="GeneID" id="98119151"/>
<dbReference type="SUPFAM" id="SSF52151">
    <property type="entry name" value="FabD/lysophospholipase-like"/>
    <property type="match status" value="1"/>
</dbReference>
<evidence type="ECO:0000256" key="1">
    <source>
        <dbReference type="ARBA" id="ARBA00023098"/>
    </source>
</evidence>
<feature type="domain" description="PNPLA" evidence="3">
    <location>
        <begin position="10"/>
        <end position="226"/>
    </location>
</feature>
<evidence type="ECO:0000313" key="4">
    <source>
        <dbReference type="EMBL" id="KAL2887418.1"/>
    </source>
</evidence>
<dbReference type="PANTHER" id="PTHR46082:SF6">
    <property type="entry name" value="AAA+ ATPASE DOMAIN-CONTAINING PROTEIN-RELATED"/>
    <property type="match status" value="1"/>
</dbReference>
<keyword evidence="2 4" id="KW-0378">Hydrolase</keyword>
<keyword evidence="5" id="KW-1185">Reference proteome</keyword>
<dbReference type="SUPFAM" id="SSF52540">
    <property type="entry name" value="P-loop containing nucleoside triphosphate hydrolases"/>
    <property type="match status" value="1"/>
</dbReference>
<dbReference type="PROSITE" id="PS51635">
    <property type="entry name" value="PNPLA"/>
    <property type="match status" value="1"/>
</dbReference>
<dbReference type="InterPro" id="IPR027417">
    <property type="entry name" value="P-loop_NTPase"/>
</dbReference>
<dbReference type="CDD" id="cd07216">
    <property type="entry name" value="Pat17_PNPLA8_PNPLA9_like3"/>
    <property type="match status" value="1"/>
</dbReference>
<comment type="caution">
    <text evidence="4">The sequence shown here is derived from an EMBL/GenBank/DDBJ whole genome shotgun (WGS) entry which is preliminary data.</text>
</comment>
<dbReference type="InterPro" id="IPR016035">
    <property type="entry name" value="Acyl_Trfase/lysoPLipase"/>
</dbReference>
<dbReference type="InterPro" id="IPR053137">
    <property type="entry name" value="NLR-like"/>
</dbReference>
<dbReference type="InterPro" id="IPR002182">
    <property type="entry name" value="NB-ARC"/>
</dbReference>
<dbReference type="Pfam" id="PF13374">
    <property type="entry name" value="TPR_10"/>
    <property type="match status" value="1"/>
</dbReference>
<dbReference type="Proteomes" id="UP001610728">
    <property type="component" value="Unassembled WGS sequence"/>
</dbReference>
<proteinExistence type="predicted"/>
<feature type="active site" description="Proton acceptor" evidence="2">
    <location>
        <position position="213"/>
    </location>
</feature>
<feature type="short sequence motif" description="GXGXXG" evidence="2">
    <location>
        <begin position="14"/>
        <end position="19"/>
    </location>
</feature>
<name>A0ABR4MGJ4_9PEZI</name>
<dbReference type="EMBL" id="JABSNW010000005">
    <property type="protein sequence ID" value="KAL2887418.1"/>
    <property type="molecule type" value="Genomic_DNA"/>
</dbReference>